<organism evidence="4 5">
    <name type="scientific">Hanstruepera neustonica</name>
    <dbReference type="NCBI Taxonomy" id="1445657"/>
    <lineage>
        <taxon>Bacteria</taxon>
        <taxon>Pseudomonadati</taxon>
        <taxon>Bacteroidota</taxon>
        <taxon>Flavobacteriia</taxon>
        <taxon>Flavobacteriales</taxon>
        <taxon>Flavobacteriaceae</taxon>
        <taxon>Hanstruepera</taxon>
    </lineage>
</organism>
<keyword evidence="5" id="KW-1185">Reference proteome</keyword>
<dbReference type="Pfam" id="PF13517">
    <property type="entry name" value="FG-GAP_3"/>
    <property type="match status" value="3"/>
</dbReference>
<name>A0A2K1DXB9_9FLAO</name>
<dbReference type="Pfam" id="PF18962">
    <property type="entry name" value="Por_Secre_tail"/>
    <property type="match status" value="1"/>
</dbReference>
<feature type="domain" description="ASPIC/UnbV" evidence="2">
    <location>
        <begin position="417"/>
        <end position="484"/>
    </location>
</feature>
<proteinExistence type="predicted"/>
<comment type="caution">
    <text evidence="4">The sequence shown here is derived from an EMBL/GenBank/DDBJ whole genome shotgun (WGS) entry which is preliminary data.</text>
</comment>
<evidence type="ECO:0000313" key="4">
    <source>
        <dbReference type="EMBL" id="PNQ72680.1"/>
    </source>
</evidence>
<dbReference type="AlphaFoldDB" id="A0A2K1DXB9"/>
<evidence type="ECO:0000259" key="3">
    <source>
        <dbReference type="Pfam" id="PF18962"/>
    </source>
</evidence>
<sequence>MLRICIFIIVVLVNWQVSSQILFSNEANNLGLDNLDLGVTFAGNGVSFVDFNNDGWDDLSFSSGHDIAIKFFENDNGIFVESNWNLPDFRYQTKSLFWVDIENDGDKDLYIVSNTSNGNKLFVNENNGNFVDITLSSGLPIGNLESYSASWGDYNNDGFLDVFICNRGEGVFAPNRLYKNNGDTTFQDVSTSAGISNTSNFTFCSAFFDYNNDGWQDIYEVNDKDYIPNKLYKNNGDNTFSDVSIVSNTNISIDAMTATIGDYNNDGWFDIYVTNTQSGNVLLKNNGDGTFDDVAVLTGTAFYSIGWGAVFLDADNDRDLDLYVSGELDGTVGSYLSSAFYLNNGDQTFTIPSGIGFENDTGNSFSNAIGDIDNDGYPDIVVSNSNNQQPFLWKNETENDNNWLKINLEGVVSNRDGVGSRIEISINGQQYYRYTLSGEGYLSQNSNTEFFGLGTNTQVDYIKVTWLSGMVDYFESVSANQHITILEGSNPLSVSEFYSKPQLFITNPVSEFLHIKCTDILKEIKFYNLSGSLLKEINWNSKQLSVDISNFSDGVYVLKLVLEDNTVVKRIIKE</sequence>
<evidence type="ECO:0008006" key="6">
    <source>
        <dbReference type="Google" id="ProtNLM"/>
    </source>
</evidence>
<dbReference type="PANTHER" id="PTHR16026:SF0">
    <property type="entry name" value="CARTILAGE ACIDIC PROTEIN 1"/>
    <property type="match status" value="1"/>
</dbReference>
<dbReference type="Proteomes" id="UP000236641">
    <property type="component" value="Unassembled WGS sequence"/>
</dbReference>
<dbReference type="InterPro" id="IPR028994">
    <property type="entry name" value="Integrin_alpha_N"/>
</dbReference>
<dbReference type="InterPro" id="IPR011519">
    <property type="entry name" value="UnbV_ASPIC"/>
</dbReference>
<evidence type="ECO:0000259" key="2">
    <source>
        <dbReference type="Pfam" id="PF07593"/>
    </source>
</evidence>
<dbReference type="OrthoDB" id="9816120at2"/>
<reference evidence="4 5" key="1">
    <citation type="submission" date="2018-01" db="EMBL/GenBank/DDBJ databases">
        <title>The draft genome of Hanstruepera neustonica JCM19743.</title>
        <authorList>
            <person name="He R.-H."/>
            <person name="Du Z.-J."/>
        </authorList>
    </citation>
    <scope>NUCLEOTIDE SEQUENCE [LARGE SCALE GENOMIC DNA]</scope>
    <source>
        <strain evidence="4 5">JCM19743</strain>
    </source>
</reference>
<dbReference type="RefSeq" id="WP_103052559.1">
    <property type="nucleotide sequence ID" value="NZ_POWF01000007.1"/>
</dbReference>
<dbReference type="InterPro" id="IPR027039">
    <property type="entry name" value="Crtac1"/>
</dbReference>
<dbReference type="NCBIfam" id="TIGR04183">
    <property type="entry name" value="Por_Secre_tail"/>
    <property type="match status" value="1"/>
</dbReference>
<accession>A0A2K1DXB9</accession>
<dbReference type="PANTHER" id="PTHR16026">
    <property type="entry name" value="CARTILAGE ACIDIC PROTEIN 1"/>
    <property type="match status" value="1"/>
</dbReference>
<evidence type="ECO:0000313" key="5">
    <source>
        <dbReference type="Proteomes" id="UP000236641"/>
    </source>
</evidence>
<feature type="domain" description="Secretion system C-terminal sorting" evidence="3">
    <location>
        <begin position="507"/>
        <end position="572"/>
    </location>
</feature>
<dbReference type="SUPFAM" id="SSF69318">
    <property type="entry name" value="Integrin alpha N-terminal domain"/>
    <property type="match status" value="1"/>
</dbReference>
<keyword evidence="1" id="KW-0732">Signal</keyword>
<protein>
    <recommendedName>
        <fullName evidence="6">RNA-binding protein</fullName>
    </recommendedName>
</protein>
<dbReference type="Pfam" id="PF07593">
    <property type="entry name" value="UnbV_ASPIC"/>
    <property type="match status" value="1"/>
</dbReference>
<dbReference type="EMBL" id="POWF01000007">
    <property type="protein sequence ID" value="PNQ72680.1"/>
    <property type="molecule type" value="Genomic_DNA"/>
</dbReference>
<dbReference type="Gene3D" id="2.130.10.130">
    <property type="entry name" value="Integrin alpha, N-terminal"/>
    <property type="match status" value="2"/>
</dbReference>
<evidence type="ECO:0000256" key="1">
    <source>
        <dbReference type="ARBA" id="ARBA00022729"/>
    </source>
</evidence>
<gene>
    <name evidence="4" type="ORF">C1T31_11090</name>
</gene>
<dbReference type="InterPro" id="IPR013517">
    <property type="entry name" value="FG-GAP"/>
</dbReference>
<dbReference type="InterPro" id="IPR026444">
    <property type="entry name" value="Secre_tail"/>
</dbReference>